<dbReference type="Pfam" id="PF07441">
    <property type="entry name" value="BofA"/>
    <property type="match status" value="1"/>
</dbReference>
<dbReference type="OrthoDB" id="2659295at2"/>
<evidence type="ECO:0000256" key="1">
    <source>
        <dbReference type="SAM" id="Phobius"/>
    </source>
</evidence>
<dbReference type="AlphaFoldDB" id="A0A0N0C689"/>
<protein>
    <submittedName>
        <fullName evidence="2">Pro-sigmaK processing inhibitor BofA</fullName>
    </submittedName>
</protein>
<name>A0A0N0C689_9BACL</name>
<feature type="transmembrane region" description="Helical" evidence="1">
    <location>
        <begin position="34"/>
        <end position="52"/>
    </location>
</feature>
<keyword evidence="1" id="KW-0472">Membrane</keyword>
<gene>
    <name evidence="2" type="ORF">AMS66_00995</name>
</gene>
<accession>A0A0N0C689</accession>
<evidence type="ECO:0000313" key="3">
    <source>
        <dbReference type="Proteomes" id="UP000037688"/>
    </source>
</evidence>
<reference evidence="2 3" key="1">
    <citation type="submission" date="2015-08" db="EMBL/GenBank/DDBJ databases">
        <title>Draft genome sequence of cellulolytic and xylanolytic Paenibacillus sp. A59, isolated from a decaying forest soil from Patagonia, Argentina.</title>
        <authorList>
            <person name="Ghio S."/>
            <person name="Caceres A.M."/>
            <person name="Talia P."/>
            <person name="Grasso D."/>
            <person name="Campos E."/>
        </authorList>
    </citation>
    <scope>NUCLEOTIDE SEQUENCE [LARGE SCALE GENOMIC DNA]</scope>
    <source>
        <strain evidence="2 3">A59</strain>
    </source>
</reference>
<sequence length="89" mass="9372">MKSLILGSVLVVSLLGLIIILFRKRIGLSFFTSFGIHLVLAAVGIYIVNYSGWITGTYIPLNPATIGTVSILGLPGVGLLLGLKISLFG</sequence>
<proteinExistence type="predicted"/>
<dbReference type="Proteomes" id="UP000037688">
    <property type="component" value="Unassembled WGS sequence"/>
</dbReference>
<comment type="caution">
    <text evidence="2">The sequence shown here is derived from an EMBL/GenBank/DDBJ whole genome shotgun (WGS) entry which is preliminary data.</text>
</comment>
<evidence type="ECO:0000313" key="2">
    <source>
        <dbReference type="EMBL" id="KOY18374.1"/>
    </source>
</evidence>
<feature type="transmembrane region" description="Helical" evidence="1">
    <location>
        <begin position="6"/>
        <end position="22"/>
    </location>
</feature>
<dbReference type="EMBL" id="LITU01000008">
    <property type="protein sequence ID" value="KOY18374.1"/>
    <property type="molecule type" value="Genomic_DNA"/>
</dbReference>
<dbReference type="InterPro" id="IPR010001">
    <property type="entry name" value="BofA"/>
</dbReference>
<dbReference type="RefSeq" id="WP_053779060.1">
    <property type="nucleotide sequence ID" value="NZ_LITU01000008.1"/>
</dbReference>
<feature type="transmembrane region" description="Helical" evidence="1">
    <location>
        <begin position="64"/>
        <end position="83"/>
    </location>
</feature>
<organism evidence="2 3">
    <name type="scientific">Paenibacillus xylanivorans</name>
    <dbReference type="NCBI Taxonomy" id="1705561"/>
    <lineage>
        <taxon>Bacteria</taxon>
        <taxon>Bacillati</taxon>
        <taxon>Bacillota</taxon>
        <taxon>Bacilli</taxon>
        <taxon>Bacillales</taxon>
        <taxon>Paenibacillaceae</taxon>
        <taxon>Paenibacillus</taxon>
    </lineage>
</organism>
<keyword evidence="3" id="KW-1185">Reference proteome</keyword>
<keyword evidence="1" id="KW-0812">Transmembrane</keyword>
<keyword evidence="1" id="KW-1133">Transmembrane helix</keyword>
<dbReference type="PATRIC" id="fig|1705561.3.peg.1296"/>